<dbReference type="RefSeq" id="WP_199724998.1">
    <property type="nucleotide sequence ID" value="NZ_JAVLSJ010000005.1"/>
</dbReference>
<sequence length="149" mass="17000">MTNLNGRNDIMFSKQFEVDPKHIDFQGVVDGLYYPFYMEWTRHAFLKEALGIDIEEAFRQGQVFMVLEYSLRFRKSLQKGDTMEVTCEVQKHEKRSRVNFVQQIKVADVVYAEAVFVGACFMNNRPFVPEAIAAALAAAPVANPEQAGQ</sequence>
<gene>
    <name evidence="3" type="ORF">RI048_11970</name>
</gene>
<name>A0ABU2ELC1_9BURK</name>
<evidence type="ECO:0000313" key="3">
    <source>
        <dbReference type="EMBL" id="MDR9848939.1"/>
    </source>
</evidence>
<comment type="caution">
    <text evidence="3">The sequence shown here is derived from an EMBL/GenBank/DDBJ whole genome shotgun (WGS) entry which is preliminary data.</text>
</comment>
<reference evidence="3" key="1">
    <citation type="submission" date="2023-09" db="EMBL/GenBank/DDBJ databases">
        <title>Description of first Herbaspirillum huttiense subsp. nephrolepsisexaltata and Herbaspirillum huttiense subsp. lycopersicon.</title>
        <authorList>
            <person name="Poudel M."/>
            <person name="Sharma A."/>
            <person name="Goss E."/>
            <person name="Tapia J.H."/>
            <person name="Harmon C.M."/>
            <person name="Jones J.B."/>
        </authorList>
    </citation>
    <scope>NUCLEOTIDE SEQUENCE</scope>
    <source>
        <strain evidence="3">SE1</strain>
    </source>
</reference>
<accession>A0ABU2ELC1</accession>
<keyword evidence="2 3" id="KW-0378">Hydrolase</keyword>
<dbReference type="InterPro" id="IPR050563">
    <property type="entry name" value="4-hydroxybenzoyl-CoA_TE"/>
</dbReference>
<dbReference type="InterPro" id="IPR029069">
    <property type="entry name" value="HotDog_dom_sf"/>
</dbReference>
<evidence type="ECO:0000313" key="4">
    <source>
        <dbReference type="Proteomes" id="UP001246576"/>
    </source>
</evidence>
<comment type="similarity">
    <text evidence="1">Belongs to the 4-hydroxybenzoyl-CoA thioesterase family.</text>
</comment>
<proteinExistence type="inferred from homology"/>
<evidence type="ECO:0000256" key="1">
    <source>
        <dbReference type="ARBA" id="ARBA00005953"/>
    </source>
</evidence>
<dbReference type="SUPFAM" id="SSF54637">
    <property type="entry name" value="Thioesterase/thiol ester dehydrase-isomerase"/>
    <property type="match status" value="1"/>
</dbReference>
<dbReference type="PANTHER" id="PTHR31793:SF27">
    <property type="entry name" value="NOVEL THIOESTERASE SUPERFAMILY DOMAIN AND SAPOSIN A-TYPE DOMAIN CONTAINING PROTEIN (0610012H03RIK)"/>
    <property type="match status" value="1"/>
</dbReference>
<organism evidence="3 4">
    <name type="scientific">Herbaspirillum huttiense subsp. lycopersici</name>
    <dbReference type="NCBI Taxonomy" id="3074428"/>
    <lineage>
        <taxon>Bacteria</taxon>
        <taxon>Pseudomonadati</taxon>
        <taxon>Pseudomonadota</taxon>
        <taxon>Betaproteobacteria</taxon>
        <taxon>Burkholderiales</taxon>
        <taxon>Oxalobacteraceae</taxon>
        <taxon>Herbaspirillum</taxon>
    </lineage>
</organism>
<dbReference type="Gene3D" id="3.10.129.10">
    <property type="entry name" value="Hotdog Thioesterase"/>
    <property type="match status" value="1"/>
</dbReference>
<dbReference type="EC" id="3.1.2.-" evidence="3"/>
<keyword evidence="4" id="KW-1185">Reference proteome</keyword>
<dbReference type="GO" id="GO:0016787">
    <property type="term" value="F:hydrolase activity"/>
    <property type="evidence" value="ECO:0007669"/>
    <property type="project" value="UniProtKB-KW"/>
</dbReference>
<dbReference type="Proteomes" id="UP001246576">
    <property type="component" value="Unassembled WGS sequence"/>
</dbReference>
<evidence type="ECO:0000256" key="2">
    <source>
        <dbReference type="ARBA" id="ARBA00022801"/>
    </source>
</evidence>
<dbReference type="Pfam" id="PF13279">
    <property type="entry name" value="4HBT_2"/>
    <property type="match status" value="1"/>
</dbReference>
<dbReference type="PANTHER" id="PTHR31793">
    <property type="entry name" value="4-HYDROXYBENZOYL-COA THIOESTERASE FAMILY MEMBER"/>
    <property type="match status" value="1"/>
</dbReference>
<protein>
    <submittedName>
        <fullName evidence="3">Acyl-CoA thioesterase</fullName>
        <ecNumber evidence="3">3.1.2.-</ecNumber>
    </submittedName>
</protein>
<dbReference type="EMBL" id="JAVLSJ010000005">
    <property type="protein sequence ID" value="MDR9848939.1"/>
    <property type="molecule type" value="Genomic_DNA"/>
</dbReference>
<dbReference type="CDD" id="cd00586">
    <property type="entry name" value="4HBT"/>
    <property type="match status" value="1"/>
</dbReference>